<dbReference type="PRINTS" id="PR00613">
    <property type="entry name" value="MYOGLOBIN"/>
</dbReference>
<comment type="similarity">
    <text evidence="1 13">Belongs to the globin family.</text>
</comment>
<keyword evidence="7" id="KW-0560">Oxidoreductase</keyword>
<dbReference type="InterPro" id="IPR002335">
    <property type="entry name" value="Myoglobin"/>
</dbReference>
<dbReference type="InterPro" id="IPR009050">
    <property type="entry name" value="Globin-like_sf"/>
</dbReference>
<keyword evidence="4 13" id="KW-0349">Heme</keyword>
<feature type="non-terminal residue" evidence="16">
    <location>
        <position position="1"/>
    </location>
</feature>
<accession>A0A1C4HDJ9</accession>
<keyword evidence="3" id="KW-0963">Cytoplasm</keyword>
<feature type="non-terminal residue" evidence="16">
    <location>
        <position position="150"/>
    </location>
</feature>
<keyword evidence="9 14" id="KW-0514">Muscle protein</keyword>
<evidence type="ECO:0000256" key="14">
    <source>
        <dbReference type="RuleBase" id="RU251113"/>
    </source>
</evidence>
<dbReference type="GO" id="GO:0016528">
    <property type="term" value="C:sarcoplasm"/>
    <property type="evidence" value="ECO:0007669"/>
    <property type="project" value="UniProtKB-SubCell"/>
</dbReference>
<comment type="catalytic activity">
    <reaction evidence="11">
        <text>Fe(III)-heme b-[protein] + nitric oxide + H2O = Fe(II)-heme b-[protein] + nitrite + 2 H(+)</text>
        <dbReference type="Rhea" id="RHEA:77711"/>
        <dbReference type="Rhea" id="RHEA-COMP:18975"/>
        <dbReference type="Rhea" id="RHEA-COMP:18976"/>
        <dbReference type="ChEBI" id="CHEBI:15377"/>
        <dbReference type="ChEBI" id="CHEBI:15378"/>
        <dbReference type="ChEBI" id="CHEBI:16301"/>
        <dbReference type="ChEBI" id="CHEBI:16480"/>
        <dbReference type="ChEBI" id="CHEBI:55376"/>
        <dbReference type="ChEBI" id="CHEBI:60344"/>
    </reaction>
    <physiologicalReaction direction="right-to-left" evidence="11">
        <dbReference type="Rhea" id="RHEA:77713"/>
    </physiologicalReaction>
</comment>
<evidence type="ECO:0000256" key="4">
    <source>
        <dbReference type="ARBA" id="ARBA00022617"/>
    </source>
</evidence>
<dbReference type="GO" id="GO:0046872">
    <property type="term" value="F:metal ion binding"/>
    <property type="evidence" value="ECO:0007669"/>
    <property type="project" value="UniProtKB-KW"/>
</dbReference>
<dbReference type="PANTHER" id="PTHR47132">
    <property type="entry name" value="MYOGLOBIN"/>
    <property type="match status" value="1"/>
</dbReference>
<evidence type="ECO:0000256" key="12">
    <source>
        <dbReference type="ARBA" id="ARBA00049931"/>
    </source>
</evidence>
<dbReference type="OrthoDB" id="6344802at2759"/>
<evidence type="ECO:0000256" key="7">
    <source>
        <dbReference type="ARBA" id="ARBA00023002"/>
    </source>
</evidence>
<reference evidence="16" key="1">
    <citation type="journal article" name="Mol. Biol. Evol.">
        <title>Unusual Diversity of Myoglobin Genes in the Lungfish.</title>
        <authorList>
            <person name="Koch J"/>
            <person name="Luedemann J"/>
            <person name="Spies R"/>
            <person name="Last M"/>
            <person name="Amemiya CTT"/>
            <person name="Burmester T"/>
        </authorList>
    </citation>
    <scope>NUCLEOTIDE SEQUENCE</scope>
    <source>
        <tissue evidence="16">Mixed tissue</tissue>
    </source>
</reference>
<evidence type="ECO:0000313" key="16">
    <source>
        <dbReference type="EMBL" id="SCC90956.1"/>
    </source>
</evidence>
<evidence type="ECO:0000256" key="6">
    <source>
        <dbReference type="ARBA" id="ARBA00022723"/>
    </source>
</evidence>
<evidence type="ECO:0000256" key="8">
    <source>
        <dbReference type="ARBA" id="ARBA00023004"/>
    </source>
</evidence>
<dbReference type="GO" id="GO:0020037">
    <property type="term" value="F:heme binding"/>
    <property type="evidence" value="ECO:0007669"/>
    <property type="project" value="UniProtKB-UniRule"/>
</dbReference>
<keyword evidence="2 13" id="KW-0813">Transport</keyword>
<evidence type="ECO:0000256" key="11">
    <source>
        <dbReference type="ARBA" id="ARBA00048118"/>
    </source>
</evidence>
<evidence type="ECO:0000256" key="5">
    <source>
        <dbReference type="ARBA" id="ARBA00022621"/>
    </source>
</evidence>
<evidence type="ECO:0000256" key="3">
    <source>
        <dbReference type="ARBA" id="ARBA00022490"/>
    </source>
</evidence>
<evidence type="ECO:0000256" key="10">
    <source>
        <dbReference type="ARBA" id="ARBA00044498"/>
    </source>
</evidence>
<gene>
    <name evidence="16" type="primary">Mb5</name>
</gene>
<keyword evidence="5 13" id="KW-0561">Oxygen transport</keyword>
<proteinExistence type="evidence at transcript level"/>
<sequence>MAGLSDAQWNDLLAFFDKFIAPNSAEHGKHILIRMFDSDRATQSLFPKFKDAPAADLPKNADVKKHGGVVVDFLGKLLKQKGHNESMLHTMAETHKNKHKVLPDYFQLISSVIDVYVHENLPAEYAPVRDAMNAALKQIANTLKSNYAKV</sequence>
<dbReference type="InterPro" id="IPR012292">
    <property type="entry name" value="Globin/Proto"/>
</dbReference>
<evidence type="ECO:0000256" key="2">
    <source>
        <dbReference type="ARBA" id="ARBA00022448"/>
    </source>
</evidence>
<dbReference type="GO" id="GO:0016491">
    <property type="term" value="F:oxidoreductase activity"/>
    <property type="evidence" value="ECO:0007669"/>
    <property type="project" value="UniProtKB-KW"/>
</dbReference>
<dbReference type="SMR" id="A0A1C4HDJ9"/>
<dbReference type="Gene3D" id="1.10.490.10">
    <property type="entry name" value="Globins"/>
    <property type="match status" value="1"/>
</dbReference>
<dbReference type="GO" id="GO:0005344">
    <property type="term" value="F:oxygen carrier activity"/>
    <property type="evidence" value="ECO:0007669"/>
    <property type="project" value="UniProtKB-UniRule"/>
</dbReference>
<evidence type="ECO:0000256" key="9">
    <source>
        <dbReference type="ARBA" id="ARBA00023179"/>
    </source>
</evidence>
<evidence type="ECO:0000256" key="1">
    <source>
        <dbReference type="ARBA" id="ARBA00008705"/>
    </source>
</evidence>
<evidence type="ECO:0000259" key="15">
    <source>
        <dbReference type="PROSITE" id="PS01033"/>
    </source>
</evidence>
<evidence type="ECO:0000256" key="13">
    <source>
        <dbReference type="RuleBase" id="RU000356"/>
    </source>
</evidence>
<comment type="function">
    <text evidence="14">Monomeric heme protein which primary function is to store oxygen and facilitate its diffusion within muscle tissues. Reversibly binds oxygen through a pentacoordinated heme iron and enables its timely and efficient release as needed during periods of heightened demand. Depending on the oxidative conditions of tissues and cells, and in addition to its ability to bind oxygen, it also has a nitrite reductase activity whereby it regulates the production of bioactive nitric oxide. Under stress conditions, like hypoxia and anoxia, it also protects cells against reactive oxygen species thanks to its pseudoperoxidase activity.</text>
</comment>
<dbReference type="InterPro" id="IPR000971">
    <property type="entry name" value="Globin"/>
</dbReference>
<organism evidence="16">
    <name type="scientific">Protopterus annectens</name>
    <name type="common">African lungfish</name>
    <dbReference type="NCBI Taxonomy" id="7888"/>
    <lineage>
        <taxon>Eukaryota</taxon>
        <taxon>Metazoa</taxon>
        <taxon>Chordata</taxon>
        <taxon>Craniata</taxon>
        <taxon>Vertebrata</taxon>
        <taxon>Euteleostomi</taxon>
        <taxon>Dipnomorpha</taxon>
        <taxon>Ceratodontiformes</taxon>
        <taxon>Lepidosirenoidei</taxon>
        <taxon>Protopteridae</taxon>
        <taxon>Protopterus</taxon>
    </lineage>
</organism>
<dbReference type="PANTHER" id="PTHR47132:SF1">
    <property type="entry name" value="MYOGLOBIN"/>
    <property type="match status" value="1"/>
</dbReference>
<dbReference type="SUPFAM" id="SSF46458">
    <property type="entry name" value="Globin-like"/>
    <property type="match status" value="1"/>
</dbReference>
<comment type="catalytic activity">
    <reaction evidence="12">
        <text>H2O2 + AH2 = A + 2 H2O</text>
        <dbReference type="Rhea" id="RHEA:30275"/>
        <dbReference type="ChEBI" id="CHEBI:13193"/>
        <dbReference type="ChEBI" id="CHEBI:15377"/>
        <dbReference type="ChEBI" id="CHEBI:16240"/>
        <dbReference type="ChEBI" id="CHEBI:17499"/>
    </reaction>
</comment>
<dbReference type="Pfam" id="PF00042">
    <property type="entry name" value="Globin"/>
    <property type="match status" value="1"/>
</dbReference>
<keyword evidence="6 14" id="KW-0479">Metal-binding</keyword>
<dbReference type="GO" id="GO:0019825">
    <property type="term" value="F:oxygen binding"/>
    <property type="evidence" value="ECO:0007669"/>
    <property type="project" value="UniProtKB-UniRule"/>
</dbReference>
<protein>
    <recommendedName>
        <fullName evidence="14">Myoglobin</fullName>
    </recommendedName>
</protein>
<dbReference type="PROSITE" id="PS01033">
    <property type="entry name" value="GLOBIN"/>
    <property type="match status" value="1"/>
</dbReference>
<name>A0A1C4HDJ9_PROAN</name>
<dbReference type="AlphaFoldDB" id="A0A1C4HDJ9"/>
<comment type="subcellular location">
    <subcellularLocation>
        <location evidence="10">Cytoplasm</location>
        <location evidence="10">Sarcoplasm</location>
    </subcellularLocation>
</comment>
<keyword evidence="8 14" id="KW-0408">Iron</keyword>
<dbReference type="GO" id="GO:0070062">
    <property type="term" value="C:extracellular exosome"/>
    <property type="evidence" value="ECO:0007669"/>
    <property type="project" value="TreeGrafter"/>
</dbReference>
<feature type="domain" description="Globin" evidence="15">
    <location>
        <begin position="3"/>
        <end position="148"/>
    </location>
</feature>
<dbReference type="EMBL" id="LT604994">
    <property type="protein sequence ID" value="SCC90956.1"/>
    <property type="molecule type" value="mRNA"/>
</dbReference>